<dbReference type="Gene3D" id="2.40.110.10">
    <property type="entry name" value="Butyryl-CoA Dehydrogenase, subunit A, domain 2"/>
    <property type="match status" value="1"/>
</dbReference>
<dbReference type="GO" id="GO:0000062">
    <property type="term" value="F:fatty-acyl-CoA binding"/>
    <property type="evidence" value="ECO:0007669"/>
    <property type="project" value="TreeGrafter"/>
</dbReference>
<dbReference type="FunFam" id="1.20.140.10:FF:000006">
    <property type="entry name" value="Glutaryl-CoA dehydrogenase, mitochondrial"/>
    <property type="match status" value="1"/>
</dbReference>
<dbReference type="GO" id="GO:0004361">
    <property type="term" value="F:glutaryl-CoA dehydrogenase activity"/>
    <property type="evidence" value="ECO:0007669"/>
    <property type="project" value="UniProtKB-EC"/>
</dbReference>
<dbReference type="InterPro" id="IPR036250">
    <property type="entry name" value="AcylCo_DH-like_C"/>
</dbReference>
<feature type="domain" description="Acyl-CoA oxidase/dehydrogenase middle" evidence="15">
    <location>
        <begin position="180"/>
        <end position="275"/>
    </location>
</feature>
<dbReference type="GeneID" id="68107647"/>
<keyword evidence="18" id="KW-1185">Reference proteome</keyword>
<name>A0A6A5CG16_NAEFO</name>
<dbReference type="PANTHER" id="PTHR42807">
    <property type="entry name" value="GLUTARYL-COA DEHYDROGENASE, MITOCHONDRIAL"/>
    <property type="match status" value="1"/>
</dbReference>
<evidence type="ECO:0000259" key="15">
    <source>
        <dbReference type="Pfam" id="PF02770"/>
    </source>
</evidence>
<dbReference type="InterPro" id="IPR037069">
    <property type="entry name" value="AcylCoA_DH/ox_N_sf"/>
</dbReference>
<sequence>MLSSSRTLLQQLNTSSKGVSKNVGIIGLLANKNISRQFSTHSVQKKEQMVEFNWKDPLNVESLLTDEEKEIRDQARNYCQSKLMPRILEANRKEFFDREILREMGEMGMLGITIQGYGCAGASQVSYGLVAREVERVDSGYRSAMSVQSSLVMHPINTFGSEEQKQKYLPRLATGEIVGCFGLTEPNHGSDPGSMETKAKKSSCGKYYILNGSKMWITNSPIADIFVVWAKNLEEGGKIRGFILEKGMKGLTAPKIEGKMSLRASITGSISMDDVHVPVENMLPKAMGLSGPFSCLNSARYGIAWGALGAAEFCFETARQYQLDRKQFGKPLAQNQLPQKKMADMLTEITLGLVSCVQLGRLKEKGEWAPEMISMLKRNNAGKALEIARICRDMLGGNGIADEYHVIRHAANLESVNTYEGTHDIHALILGRAITGLQAFK</sequence>
<dbReference type="VEuPathDB" id="AmoebaDB:NfTy_001090"/>
<dbReference type="InterPro" id="IPR006089">
    <property type="entry name" value="Acyl-CoA_DH_CS"/>
</dbReference>
<dbReference type="EMBL" id="VFQX01000002">
    <property type="protein sequence ID" value="KAF0984530.1"/>
    <property type="molecule type" value="Genomic_DNA"/>
</dbReference>
<evidence type="ECO:0000256" key="5">
    <source>
        <dbReference type="ARBA" id="ARBA00022827"/>
    </source>
</evidence>
<gene>
    <name evidence="17" type="ORF">FDP41_000429</name>
</gene>
<dbReference type="CDD" id="cd01151">
    <property type="entry name" value="GCD"/>
    <property type="match status" value="1"/>
</dbReference>
<keyword evidence="8" id="KW-0496">Mitochondrion</keyword>
<evidence type="ECO:0000256" key="9">
    <source>
        <dbReference type="ARBA" id="ARBA00037899"/>
    </source>
</evidence>
<organism evidence="17 18">
    <name type="scientific">Naegleria fowleri</name>
    <name type="common">Brain eating amoeba</name>
    <dbReference type="NCBI Taxonomy" id="5763"/>
    <lineage>
        <taxon>Eukaryota</taxon>
        <taxon>Discoba</taxon>
        <taxon>Heterolobosea</taxon>
        <taxon>Tetramitia</taxon>
        <taxon>Eutetramitia</taxon>
        <taxon>Vahlkampfiidae</taxon>
        <taxon>Naegleria</taxon>
    </lineage>
</organism>
<accession>A0A6A5CG16</accession>
<dbReference type="SUPFAM" id="SSF56645">
    <property type="entry name" value="Acyl-CoA dehydrogenase NM domain-like"/>
    <property type="match status" value="1"/>
</dbReference>
<dbReference type="VEuPathDB" id="AmoebaDB:NF0005860"/>
<dbReference type="InterPro" id="IPR006091">
    <property type="entry name" value="Acyl-CoA_Oxase/DH_mid-dom"/>
</dbReference>
<dbReference type="Gene3D" id="1.20.140.10">
    <property type="entry name" value="Butyryl-CoA Dehydrogenase, subunit A, domain 3"/>
    <property type="match status" value="1"/>
</dbReference>
<dbReference type="PROSITE" id="PS00073">
    <property type="entry name" value="ACYL_COA_DH_2"/>
    <property type="match status" value="1"/>
</dbReference>
<evidence type="ECO:0000256" key="10">
    <source>
        <dbReference type="ARBA" id="ARBA00037927"/>
    </source>
</evidence>
<comment type="pathway">
    <text evidence="9">Amino-acid metabolism; lysine degradation.</text>
</comment>
<evidence type="ECO:0000256" key="8">
    <source>
        <dbReference type="ARBA" id="ARBA00023128"/>
    </source>
</evidence>
<dbReference type="SUPFAM" id="SSF47203">
    <property type="entry name" value="Acyl-CoA dehydrogenase C-terminal domain-like"/>
    <property type="match status" value="1"/>
</dbReference>
<dbReference type="InterPro" id="IPR013786">
    <property type="entry name" value="AcylCoA_DH/ox_N"/>
</dbReference>
<feature type="domain" description="Acyl-CoA dehydrogenase/oxidase C-terminal" evidence="14">
    <location>
        <begin position="294"/>
        <end position="434"/>
    </location>
</feature>
<evidence type="ECO:0000313" key="17">
    <source>
        <dbReference type="EMBL" id="KAF0984530.1"/>
    </source>
</evidence>
<dbReference type="Proteomes" id="UP000444721">
    <property type="component" value="Unassembled WGS sequence"/>
</dbReference>
<feature type="domain" description="Acyl-CoA dehydrogenase/oxidase N-terminal" evidence="16">
    <location>
        <begin position="65"/>
        <end position="176"/>
    </location>
</feature>
<dbReference type="GO" id="GO:0033539">
    <property type="term" value="P:fatty acid beta-oxidation using acyl-CoA dehydrogenase"/>
    <property type="evidence" value="ECO:0007669"/>
    <property type="project" value="TreeGrafter"/>
</dbReference>
<comment type="cofactor">
    <cofactor evidence="1 13">
        <name>FAD</name>
        <dbReference type="ChEBI" id="CHEBI:57692"/>
    </cofactor>
</comment>
<evidence type="ECO:0000256" key="4">
    <source>
        <dbReference type="ARBA" id="ARBA00022630"/>
    </source>
</evidence>
<dbReference type="EC" id="1.3.8.6" evidence="11"/>
<dbReference type="GO" id="GO:0050660">
    <property type="term" value="F:flavin adenine dinucleotide binding"/>
    <property type="evidence" value="ECO:0007669"/>
    <property type="project" value="InterPro"/>
</dbReference>
<evidence type="ECO:0000256" key="7">
    <source>
        <dbReference type="ARBA" id="ARBA00023002"/>
    </source>
</evidence>
<dbReference type="GO" id="GO:0046949">
    <property type="term" value="P:fatty-acyl-CoA biosynthetic process"/>
    <property type="evidence" value="ECO:0007669"/>
    <property type="project" value="TreeGrafter"/>
</dbReference>
<evidence type="ECO:0000259" key="14">
    <source>
        <dbReference type="Pfam" id="PF00441"/>
    </source>
</evidence>
<keyword evidence="4 13" id="KW-0285">Flavoprotein</keyword>
<dbReference type="InterPro" id="IPR052033">
    <property type="entry name" value="Glutaryl-CoA_DH_mitochondrial"/>
</dbReference>
<evidence type="ECO:0000256" key="3">
    <source>
        <dbReference type="ARBA" id="ARBA00009347"/>
    </source>
</evidence>
<dbReference type="AlphaFoldDB" id="A0A6A5CG16"/>
<evidence type="ECO:0000256" key="6">
    <source>
        <dbReference type="ARBA" id="ARBA00022946"/>
    </source>
</evidence>
<dbReference type="PANTHER" id="PTHR42807:SF1">
    <property type="entry name" value="GLUTARYL-COA DEHYDROGENASE, MITOCHONDRIAL"/>
    <property type="match status" value="1"/>
</dbReference>
<comment type="subcellular location">
    <subcellularLocation>
        <location evidence="2">Mitochondrion matrix</location>
    </subcellularLocation>
</comment>
<dbReference type="OrthoDB" id="435240at2759"/>
<dbReference type="OMA" id="HMMNLES"/>
<keyword evidence="5 13" id="KW-0274">FAD</keyword>
<keyword evidence="6" id="KW-0809">Transit peptide</keyword>
<dbReference type="InterPro" id="IPR009075">
    <property type="entry name" value="AcylCo_DH/oxidase_C"/>
</dbReference>
<dbReference type="FunFam" id="2.40.110.10:FF:000008">
    <property type="entry name" value="Glutaryl-CoA dehydrogenase, mitochondrial"/>
    <property type="match status" value="1"/>
</dbReference>
<protein>
    <recommendedName>
        <fullName evidence="11">glutaryl-CoA dehydrogenase (ETF)</fullName>
        <ecNumber evidence="11">1.3.8.6</ecNumber>
    </recommendedName>
</protein>
<keyword evidence="7 13" id="KW-0560">Oxidoreductase</keyword>
<comment type="catalytic activity">
    <reaction evidence="12">
        <text>glutaryl-CoA + oxidized [electron-transfer flavoprotein] + 2 H(+) = (2E)-butenoyl-CoA + reduced [electron-transfer flavoprotein] + CO2</text>
        <dbReference type="Rhea" id="RHEA:13389"/>
        <dbReference type="Rhea" id="RHEA-COMP:10685"/>
        <dbReference type="Rhea" id="RHEA-COMP:10686"/>
        <dbReference type="ChEBI" id="CHEBI:15378"/>
        <dbReference type="ChEBI" id="CHEBI:16526"/>
        <dbReference type="ChEBI" id="CHEBI:57332"/>
        <dbReference type="ChEBI" id="CHEBI:57378"/>
        <dbReference type="ChEBI" id="CHEBI:57692"/>
        <dbReference type="ChEBI" id="CHEBI:58307"/>
        <dbReference type="EC" id="1.3.8.6"/>
    </reaction>
</comment>
<reference evidence="17 18" key="1">
    <citation type="journal article" date="2019" name="Sci. Rep.">
        <title>Nanopore sequencing improves the draft genome of the human pathogenic amoeba Naegleria fowleri.</title>
        <authorList>
            <person name="Liechti N."/>
            <person name="Schurch N."/>
            <person name="Bruggmann R."/>
            <person name="Wittwer M."/>
        </authorList>
    </citation>
    <scope>NUCLEOTIDE SEQUENCE [LARGE SCALE GENOMIC DNA]</scope>
    <source>
        <strain evidence="17 18">ATCC 30894</strain>
    </source>
</reference>
<evidence type="ECO:0000256" key="13">
    <source>
        <dbReference type="RuleBase" id="RU362125"/>
    </source>
</evidence>
<dbReference type="FunFam" id="1.10.540.10:FF:000003">
    <property type="entry name" value="glutaryl-CoA dehydrogenase, mitochondrial"/>
    <property type="match status" value="1"/>
</dbReference>
<dbReference type="Pfam" id="PF02771">
    <property type="entry name" value="Acyl-CoA_dh_N"/>
    <property type="match status" value="1"/>
</dbReference>
<evidence type="ECO:0000256" key="11">
    <source>
        <dbReference type="ARBA" id="ARBA00039033"/>
    </source>
</evidence>
<dbReference type="RefSeq" id="XP_044569243.1">
    <property type="nucleotide sequence ID" value="XM_044707688.1"/>
</dbReference>
<dbReference type="GO" id="GO:0005759">
    <property type="term" value="C:mitochondrial matrix"/>
    <property type="evidence" value="ECO:0007669"/>
    <property type="project" value="UniProtKB-SubCell"/>
</dbReference>
<dbReference type="InterPro" id="IPR046373">
    <property type="entry name" value="Acyl-CoA_Oxase/DH_mid-dom_sf"/>
</dbReference>
<evidence type="ECO:0000256" key="12">
    <source>
        <dbReference type="ARBA" id="ARBA00049493"/>
    </source>
</evidence>
<comment type="caution">
    <text evidence="17">The sequence shown here is derived from an EMBL/GenBank/DDBJ whole genome shotgun (WGS) entry which is preliminary data.</text>
</comment>
<dbReference type="Pfam" id="PF00441">
    <property type="entry name" value="Acyl-CoA_dh_1"/>
    <property type="match status" value="1"/>
</dbReference>
<comment type="pathway">
    <text evidence="10">Amino-acid metabolism; tryptophan metabolism.</text>
</comment>
<dbReference type="Gene3D" id="1.10.540.10">
    <property type="entry name" value="Acyl-CoA dehydrogenase/oxidase, N-terminal domain"/>
    <property type="match status" value="1"/>
</dbReference>
<evidence type="ECO:0000256" key="1">
    <source>
        <dbReference type="ARBA" id="ARBA00001974"/>
    </source>
</evidence>
<dbReference type="InterPro" id="IPR009100">
    <property type="entry name" value="AcylCoA_DH/oxidase_NM_dom_sf"/>
</dbReference>
<evidence type="ECO:0000256" key="2">
    <source>
        <dbReference type="ARBA" id="ARBA00004305"/>
    </source>
</evidence>
<dbReference type="Pfam" id="PF02770">
    <property type="entry name" value="Acyl-CoA_dh_M"/>
    <property type="match status" value="1"/>
</dbReference>
<comment type="similarity">
    <text evidence="3 13">Belongs to the acyl-CoA dehydrogenase family.</text>
</comment>
<dbReference type="VEuPathDB" id="AmoebaDB:FDP41_000429"/>
<evidence type="ECO:0000313" key="18">
    <source>
        <dbReference type="Proteomes" id="UP000444721"/>
    </source>
</evidence>
<evidence type="ECO:0000259" key="16">
    <source>
        <dbReference type="Pfam" id="PF02771"/>
    </source>
</evidence>
<proteinExistence type="inferred from homology"/>